<dbReference type="EMBL" id="CP113797">
    <property type="protein sequence ID" value="WAL62254.1"/>
    <property type="molecule type" value="Genomic_DNA"/>
</dbReference>
<dbReference type="SUPFAM" id="SSF54909">
    <property type="entry name" value="Dimeric alpha+beta barrel"/>
    <property type="match status" value="1"/>
</dbReference>
<evidence type="ECO:0000313" key="2">
    <source>
        <dbReference type="EMBL" id="WAL62254.1"/>
    </source>
</evidence>
<dbReference type="AlphaFoldDB" id="A0A9E9C966"/>
<feature type="transmembrane region" description="Helical" evidence="1">
    <location>
        <begin position="150"/>
        <end position="168"/>
    </location>
</feature>
<keyword evidence="1" id="KW-0812">Transmembrane</keyword>
<dbReference type="Proteomes" id="UP001163152">
    <property type="component" value="Chromosome"/>
</dbReference>
<name>A0A9E9C966_9CYAN</name>
<feature type="transmembrane region" description="Helical" evidence="1">
    <location>
        <begin position="221"/>
        <end position="242"/>
    </location>
</feature>
<protein>
    <recommendedName>
        <fullName evidence="4">Antibiotic biosynthesis monooxygenase</fullName>
    </recommendedName>
</protein>
<dbReference type="InterPro" id="IPR011008">
    <property type="entry name" value="Dimeric_a/b-barrel"/>
</dbReference>
<dbReference type="RefSeq" id="WP_268612468.1">
    <property type="nucleotide sequence ID" value="NZ_CP113797.1"/>
</dbReference>
<sequence length="254" mass="28829">MILEPVIRHIRNASSDWMQLDADADADQVFYSSVVIEHIVPKGKGYAFKQWYAELLSATKQFEGFVRADRCRPLECKNGVLKWYSIIHFDTPEHLNDWLASAEREALIERGQQIFESYKFKSLTTGLEGWFSREAGSELASLGPPSWKQILSIVLGLYPIVMLQSLVFDQLGIMHSWSPASAMFVNNLITTCILTWLIMPLVIHSLNFWLQPAHRTSSLSLRMELWGTAIVAGMMGLMVIAFDQLHLIVGELRG</sequence>
<dbReference type="PANTHER" id="PTHR40057:SF1">
    <property type="entry name" value="SLR1162 PROTEIN"/>
    <property type="match status" value="1"/>
</dbReference>
<dbReference type="Gene3D" id="3.30.70.100">
    <property type="match status" value="1"/>
</dbReference>
<feature type="transmembrane region" description="Helical" evidence="1">
    <location>
        <begin position="188"/>
        <end position="209"/>
    </location>
</feature>
<dbReference type="PANTHER" id="PTHR40057">
    <property type="entry name" value="SLR1162 PROTEIN"/>
    <property type="match status" value="1"/>
</dbReference>
<dbReference type="KEGG" id="tsin:OXH18_09770"/>
<organism evidence="2 3">
    <name type="scientific">Thermocoleostomius sinensis A174</name>
    <dbReference type="NCBI Taxonomy" id="2016057"/>
    <lineage>
        <taxon>Bacteria</taxon>
        <taxon>Bacillati</taxon>
        <taxon>Cyanobacteriota</taxon>
        <taxon>Cyanophyceae</taxon>
        <taxon>Oculatellales</taxon>
        <taxon>Oculatellaceae</taxon>
        <taxon>Thermocoleostomius</taxon>
    </lineage>
</organism>
<keyword evidence="1" id="KW-0472">Membrane</keyword>
<keyword evidence="1" id="KW-1133">Transmembrane helix</keyword>
<evidence type="ECO:0000256" key="1">
    <source>
        <dbReference type="SAM" id="Phobius"/>
    </source>
</evidence>
<proteinExistence type="predicted"/>
<accession>A0A9E9C966</accession>
<dbReference type="InterPro" id="IPR038762">
    <property type="entry name" value="ABM_predict"/>
</dbReference>
<gene>
    <name evidence="2" type="ORF">OXH18_09770</name>
</gene>
<keyword evidence="3" id="KW-1185">Reference proteome</keyword>
<reference evidence="2" key="1">
    <citation type="submission" date="2022-12" db="EMBL/GenBank/DDBJ databases">
        <title>Polyphasic identification of a Novel Hot-Spring Cyanobacterium Ocullathermofonsia sinensis gen nov. sp. nov. and Genomic Insights on its Adaptations to the Thermal Habitat.</title>
        <authorList>
            <person name="Daroch M."/>
            <person name="Tang J."/>
            <person name="Jiang Y."/>
        </authorList>
    </citation>
    <scope>NUCLEOTIDE SEQUENCE</scope>
    <source>
        <strain evidence="2">PKUAC-SCTA174</strain>
    </source>
</reference>
<evidence type="ECO:0000313" key="3">
    <source>
        <dbReference type="Proteomes" id="UP001163152"/>
    </source>
</evidence>
<evidence type="ECO:0008006" key="4">
    <source>
        <dbReference type="Google" id="ProtNLM"/>
    </source>
</evidence>